<dbReference type="GO" id="GO:0016020">
    <property type="term" value="C:membrane"/>
    <property type="evidence" value="ECO:0007669"/>
    <property type="project" value="UniProtKB-SubCell"/>
</dbReference>
<keyword evidence="2" id="KW-0812">Transmembrane</keyword>
<dbReference type="Pfam" id="PF07681">
    <property type="entry name" value="DoxX"/>
    <property type="match status" value="1"/>
</dbReference>
<comment type="subcellular location">
    <subcellularLocation>
        <location evidence="1">Membrane</location>
        <topology evidence="1">Multi-pass membrane protein</topology>
    </subcellularLocation>
</comment>
<keyword evidence="3" id="KW-1133">Transmembrane helix</keyword>
<evidence type="ECO:0000256" key="3">
    <source>
        <dbReference type="ARBA" id="ARBA00022989"/>
    </source>
</evidence>
<organism evidence="5 6">
    <name type="scientific">Psychromicrobium lacuslunae</name>
    <dbReference type="NCBI Taxonomy" id="1618207"/>
    <lineage>
        <taxon>Bacteria</taxon>
        <taxon>Bacillati</taxon>
        <taxon>Actinomycetota</taxon>
        <taxon>Actinomycetes</taxon>
        <taxon>Micrococcales</taxon>
        <taxon>Micrococcaceae</taxon>
        <taxon>Psychromicrobium</taxon>
    </lineage>
</organism>
<evidence type="ECO:0000313" key="5">
    <source>
        <dbReference type="EMBL" id="AJT41382.1"/>
    </source>
</evidence>
<dbReference type="AlphaFoldDB" id="A0A0D4BY38"/>
<gene>
    <name evidence="5" type="ORF">UM93_07385</name>
</gene>
<dbReference type="HOGENOM" id="CLU_058421_1_2_11"/>
<dbReference type="RefSeq" id="WP_045074715.1">
    <property type="nucleotide sequence ID" value="NZ_CP011005.1"/>
</dbReference>
<keyword evidence="6" id="KW-1185">Reference proteome</keyword>
<reference evidence="5 6" key="1">
    <citation type="journal article" date="2015" name="Genome Announc.">
        <title>Complete Genome Sequencing of Protease-Producing Novel Arthrobacter sp. Strain IHBB 11108 Using PacBio Single-Molecule Real-Time Sequencing Technology.</title>
        <authorList>
            <person name="Kiran S."/>
            <person name="Swarnkar M.K."/>
            <person name="Pal M."/>
            <person name="Thakur R."/>
            <person name="Tewari R."/>
            <person name="Singh A.K."/>
            <person name="Gulati A."/>
        </authorList>
    </citation>
    <scope>NUCLEOTIDE SEQUENCE [LARGE SCALE GENOMIC DNA]</scope>
    <source>
        <strain evidence="5 6">IHBB 11108</strain>
    </source>
</reference>
<name>A0A0D4BY38_9MICC</name>
<keyword evidence="4" id="KW-0472">Membrane</keyword>
<dbReference type="PATRIC" id="fig|1618207.4.peg.1495"/>
<dbReference type="EMBL" id="CP011005">
    <property type="protein sequence ID" value="AJT41382.1"/>
    <property type="molecule type" value="Genomic_DNA"/>
</dbReference>
<evidence type="ECO:0000256" key="4">
    <source>
        <dbReference type="ARBA" id="ARBA00023136"/>
    </source>
</evidence>
<evidence type="ECO:0000256" key="2">
    <source>
        <dbReference type="ARBA" id="ARBA00022692"/>
    </source>
</evidence>
<proteinExistence type="predicted"/>
<dbReference type="Proteomes" id="UP000061839">
    <property type="component" value="Chromosome"/>
</dbReference>
<sequence>MSFIRTIARPLLASTFIVAGVERIRHADETAHSLGAVLRPVANALPNADEKLLAKAFGGVQLGAGILLAAGKLPRFAGFLLTITSTLNTAAEFSAADTSTAEGRRWQRAQLLKNVSLLGGVLLASVDTAGKPGLAWRAEHLTDSAVQATKKASKKQLKAASKSVKKTASEIADAVHVQ</sequence>
<dbReference type="OrthoDB" id="329282at2"/>
<dbReference type="InterPro" id="IPR032808">
    <property type="entry name" value="DoxX"/>
</dbReference>
<protein>
    <submittedName>
        <fullName evidence="5">DoxX family protein</fullName>
    </submittedName>
</protein>
<dbReference type="STRING" id="1618207.UM93_07385"/>
<evidence type="ECO:0000256" key="1">
    <source>
        <dbReference type="ARBA" id="ARBA00004141"/>
    </source>
</evidence>
<evidence type="ECO:0000313" key="6">
    <source>
        <dbReference type="Proteomes" id="UP000061839"/>
    </source>
</evidence>
<dbReference type="KEGG" id="ari:UM93_07385"/>
<accession>A0A0D4BY38</accession>